<evidence type="ECO:0000256" key="7">
    <source>
        <dbReference type="RuleBase" id="RU000461"/>
    </source>
</evidence>
<dbReference type="STRING" id="105696.A0A1Y2LTT9"/>
<keyword evidence="7" id="KW-0503">Monooxygenase</keyword>
<dbReference type="InterPro" id="IPR017972">
    <property type="entry name" value="Cyt_P450_CS"/>
</dbReference>
<keyword evidence="9" id="KW-1185">Reference proteome</keyword>
<keyword evidence="4 6" id="KW-0479">Metal-binding</keyword>
<dbReference type="InParanoid" id="A0A1Y2LTT9"/>
<dbReference type="InterPro" id="IPR036396">
    <property type="entry name" value="Cyt_P450_sf"/>
</dbReference>
<dbReference type="PROSITE" id="PS00086">
    <property type="entry name" value="CYTOCHROME_P450"/>
    <property type="match status" value="1"/>
</dbReference>
<dbReference type="GO" id="GO:0005506">
    <property type="term" value="F:iron ion binding"/>
    <property type="evidence" value="ECO:0007669"/>
    <property type="project" value="InterPro"/>
</dbReference>
<dbReference type="PANTHER" id="PTHR24304">
    <property type="entry name" value="CYTOCHROME P450 FAMILY 7"/>
    <property type="match status" value="1"/>
</dbReference>
<keyword evidence="5 6" id="KW-0408">Iron</keyword>
<proteinExistence type="inferred from homology"/>
<dbReference type="GO" id="GO:0008395">
    <property type="term" value="F:steroid hydroxylase activity"/>
    <property type="evidence" value="ECO:0007669"/>
    <property type="project" value="TreeGrafter"/>
</dbReference>
<dbReference type="OMA" id="NLKFGKW"/>
<evidence type="ECO:0000313" key="8">
    <source>
        <dbReference type="EMBL" id="OSS47334.1"/>
    </source>
</evidence>
<keyword evidence="7" id="KW-0560">Oxidoreductase</keyword>
<comment type="cofactor">
    <cofactor evidence="1 6">
        <name>heme</name>
        <dbReference type="ChEBI" id="CHEBI:30413"/>
    </cofactor>
</comment>
<dbReference type="InterPro" id="IPR050529">
    <property type="entry name" value="CYP450_sterol_14alpha_dmase"/>
</dbReference>
<gene>
    <name evidence="8" type="ORF">B5807_10060</name>
</gene>
<dbReference type="Pfam" id="PF00067">
    <property type="entry name" value="p450"/>
    <property type="match status" value="1"/>
</dbReference>
<dbReference type="PRINTS" id="PR00465">
    <property type="entry name" value="EP450IV"/>
</dbReference>
<dbReference type="PANTHER" id="PTHR24304:SF2">
    <property type="entry name" value="24-HYDROXYCHOLESTEROL 7-ALPHA-HYDROXYLASE"/>
    <property type="match status" value="1"/>
</dbReference>
<dbReference type="GO" id="GO:0016705">
    <property type="term" value="F:oxidoreductase activity, acting on paired donors, with incorporation or reduction of molecular oxygen"/>
    <property type="evidence" value="ECO:0007669"/>
    <property type="project" value="InterPro"/>
</dbReference>
<evidence type="ECO:0000256" key="6">
    <source>
        <dbReference type="PIRSR" id="PIRSR602403-1"/>
    </source>
</evidence>
<name>A0A1Y2LTT9_EPING</name>
<dbReference type="EMBL" id="KZ107849">
    <property type="protein sequence ID" value="OSS47334.1"/>
    <property type="molecule type" value="Genomic_DNA"/>
</dbReference>
<evidence type="ECO:0000256" key="4">
    <source>
        <dbReference type="ARBA" id="ARBA00022723"/>
    </source>
</evidence>
<dbReference type="SUPFAM" id="SSF48264">
    <property type="entry name" value="Cytochrome P450"/>
    <property type="match status" value="1"/>
</dbReference>
<dbReference type="AlphaFoldDB" id="A0A1Y2LTT9"/>
<organism evidence="8 9">
    <name type="scientific">Epicoccum nigrum</name>
    <name type="common">Soil fungus</name>
    <name type="synonym">Epicoccum purpurascens</name>
    <dbReference type="NCBI Taxonomy" id="105696"/>
    <lineage>
        <taxon>Eukaryota</taxon>
        <taxon>Fungi</taxon>
        <taxon>Dikarya</taxon>
        <taxon>Ascomycota</taxon>
        <taxon>Pezizomycotina</taxon>
        <taxon>Dothideomycetes</taxon>
        <taxon>Pleosporomycetidae</taxon>
        <taxon>Pleosporales</taxon>
        <taxon>Pleosporineae</taxon>
        <taxon>Didymellaceae</taxon>
        <taxon>Epicoccum</taxon>
    </lineage>
</organism>
<reference evidence="8 9" key="1">
    <citation type="journal article" date="2017" name="Genome Announc.">
        <title>Genome sequence of the saprophytic ascomycete Epicoccum nigrum ICMP 19927 strain isolated from New Zealand.</title>
        <authorList>
            <person name="Fokin M."/>
            <person name="Fleetwood D."/>
            <person name="Weir B.S."/>
            <person name="Villas-Boas S.G."/>
        </authorList>
    </citation>
    <scope>NUCLEOTIDE SEQUENCE [LARGE SCALE GENOMIC DNA]</scope>
    <source>
        <strain evidence="8 9">ICMP 19927</strain>
    </source>
</reference>
<dbReference type="GO" id="GO:0020037">
    <property type="term" value="F:heme binding"/>
    <property type="evidence" value="ECO:0007669"/>
    <property type="project" value="InterPro"/>
</dbReference>
<evidence type="ECO:0000256" key="1">
    <source>
        <dbReference type="ARBA" id="ARBA00001971"/>
    </source>
</evidence>
<sequence length="543" mass="60944">MESPAVPNSSSSFFELVVRQNIFVQALVAIIVICVCTRIRSEYNFNAIKNDRGSGIAPPTLPHWLPGLRHALSMGWSLKTFLAHCLNKYGCETPFYLDGAGEKVLVVVDPKIVRHVIRSVKECDPNPFIHDKVMSQLMGSPAAAVDYYRSPESTVDYDQMVQVRQHCSGSALPALNERMFNVITRNIDEACVSSADDGWLEVTDFFTFFQQHATSATIEVLFGSDIAANYPTFATDLWTFIEDMDVFLAGLPKFVNAKSYATRERMLNYLRDLSRTHDTLSAKQALNNQWHPAAGSIFMQEREKMYTTLPGHDIDARASQSLGILFGSTSILVPVSFWLCYHTLRTPDLLSRVGSELKASLDPSTNKYDFSKLNAIPFLQSLHTETTRMYSISLVARRVLSPVFALDDKYVVPKGTQIIIPSRYTGQYTPGWAAVRPSLVEKPLDEFWPARFLTNKEGEKERYNDGGLTGNWTSFGGGAHHCPGRFWARDIGLVMQAAFVEVFEVQINDVEASKRLDPVWTETAFGTVRPTGNIPVRIRRRKA</sequence>
<evidence type="ECO:0000256" key="5">
    <source>
        <dbReference type="ARBA" id="ARBA00023004"/>
    </source>
</evidence>
<accession>A0A1Y2LTT9</accession>
<dbReference type="Proteomes" id="UP000193240">
    <property type="component" value="Unassembled WGS sequence"/>
</dbReference>
<keyword evidence="3 6" id="KW-0349">Heme</keyword>
<comment type="similarity">
    <text evidence="2 7">Belongs to the cytochrome P450 family.</text>
</comment>
<dbReference type="Gene3D" id="1.10.630.10">
    <property type="entry name" value="Cytochrome P450"/>
    <property type="match status" value="1"/>
</dbReference>
<dbReference type="InterPro" id="IPR002403">
    <property type="entry name" value="Cyt_P450_E_grp-IV"/>
</dbReference>
<feature type="binding site" description="axial binding residue" evidence="6">
    <location>
        <position position="482"/>
    </location>
    <ligand>
        <name>heme</name>
        <dbReference type="ChEBI" id="CHEBI:30413"/>
    </ligand>
    <ligandPart>
        <name>Fe</name>
        <dbReference type="ChEBI" id="CHEBI:18248"/>
    </ligandPart>
</feature>
<evidence type="ECO:0000256" key="3">
    <source>
        <dbReference type="ARBA" id="ARBA00022617"/>
    </source>
</evidence>
<evidence type="ECO:0000313" key="9">
    <source>
        <dbReference type="Proteomes" id="UP000193240"/>
    </source>
</evidence>
<protein>
    <recommendedName>
        <fullName evidence="10">Cytochrome P450</fullName>
    </recommendedName>
</protein>
<evidence type="ECO:0008006" key="10">
    <source>
        <dbReference type="Google" id="ProtNLM"/>
    </source>
</evidence>
<dbReference type="CDD" id="cd11040">
    <property type="entry name" value="CYP7_CYP8-like"/>
    <property type="match status" value="1"/>
</dbReference>
<dbReference type="InterPro" id="IPR001128">
    <property type="entry name" value="Cyt_P450"/>
</dbReference>
<evidence type="ECO:0000256" key="2">
    <source>
        <dbReference type="ARBA" id="ARBA00010617"/>
    </source>
</evidence>